<evidence type="ECO:0000313" key="13">
    <source>
        <dbReference type="EMBL" id="MBD8060973.1"/>
    </source>
</evidence>
<keyword evidence="10" id="KW-0813">Transport</keyword>
<feature type="domain" description="FAD-binding FR-type" evidence="12">
    <location>
        <begin position="168"/>
        <end position="279"/>
    </location>
</feature>
<evidence type="ECO:0000256" key="7">
    <source>
        <dbReference type="ARBA" id="ARBA00023027"/>
    </source>
</evidence>
<reference evidence="13 14" key="1">
    <citation type="submission" date="2020-08" db="EMBL/GenBank/DDBJ databases">
        <title>A Genomic Blueprint of the Chicken Gut Microbiome.</title>
        <authorList>
            <person name="Gilroy R."/>
            <person name="Ravi A."/>
            <person name="Getino M."/>
            <person name="Pursley I."/>
            <person name="Horton D.L."/>
            <person name="Alikhan N.-F."/>
            <person name="Baker D."/>
            <person name="Gharbi K."/>
            <person name="Hall N."/>
            <person name="Watson M."/>
            <person name="Adriaenssens E.M."/>
            <person name="Foster-Nyarko E."/>
            <person name="Jarju S."/>
            <person name="Secka A."/>
            <person name="Antonio M."/>
            <person name="Oren A."/>
            <person name="Chaudhuri R."/>
            <person name="La Ragione R.M."/>
            <person name="Hildebrand F."/>
            <person name="Pallen M.J."/>
        </authorList>
    </citation>
    <scope>NUCLEOTIDE SEQUENCE [LARGE SCALE GENOMIC DNA]</scope>
    <source>
        <strain evidence="13 14">Sa1BUA1</strain>
    </source>
</reference>
<proteinExistence type="inferred from homology"/>
<dbReference type="SUPFAM" id="SSF46458">
    <property type="entry name" value="Globin-like"/>
    <property type="match status" value="1"/>
</dbReference>
<dbReference type="Proteomes" id="UP000661894">
    <property type="component" value="Unassembled WGS sequence"/>
</dbReference>
<evidence type="ECO:0000259" key="11">
    <source>
        <dbReference type="PROSITE" id="PS01033"/>
    </source>
</evidence>
<comment type="caution">
    <text evidence="13">The sequence shown here is derived from an EMBL/GenBank/DDBJ whole genome shotgun (WGS) entry which is preliminary data.</text>
</comment>
<dbReference type="InterPro" id="IPR000971">
    <property type="entry name" value="Globin"/>
</dbReference>
<dbReference type="RefSeq" id="WP_251838120.1">
    <property type="nucleotide sequence ID" value="NZ_JACSPO010000001.1"/>
</dbReference>
<dbReference type="Gene3D" id="2.40.30.10">
    <property type="entry name" value="Translation factors"/>
    <property type="match status" value="1"/>
</dbReference>
<dbReference type="CDD" id="cd06184">
    <property type="entry name" value="flavohem_like_fad_nad_binding"/>
    <property type="match status" value="1"/>
</dbReference>
<sequence>MTAQLEIPTATVEERLSPEHEAVVTATLPLVGSRIGDIAPTFYRRMFAAHPELLRDTFNRGNQAQGAQQKALAASVATVATLLVTPDSPSPRELLERIGHKHASLGITPEQYQVVHEHLFAAIVEVLGDDVVTAEVAAAWDSVYWIMARTLIAFEEDLYAGAGVAPGDVFRTARVVERVEESTDVASFVLASPDTGRPLPDFVPGQYVSVGVPLPDGARQLRQYSLSGPTGTGRWRITVKRVAPTAGDPAGEVSTWLHANLHAGDDLQVTLPFGDLTVEQAGSGPVVLVSAGIGLTPMLGILHHLADREADRPVTLLHADRDADDAALVDELRAVVGRLARAELHTWFEQGTAPGARTGFMDLGAVTLDPEAEILVCGPSGFLQAVRDQLDKAHVPPARVHYELFAPNDWLLPA</sequence>
<dbReference type="InterPro" id="IPR012292">
    <property type="entry name" value="Globin/Proto"/>
</dbReference>
<evidence type="ECO:0000259" key="12">
    <source>
        <dbReference type="PROSITE" id="PS51384"/>
    </source>
</evidence>
<evidence type="ECO:0000256" key="8">
    <source>
        <dbReference type="ARBA" id="ARBA00048649"/>
    </source>
</evidence>
<dbReference type="InterPro" id="IPR017927">
    <property type="entry name" value="FAD-bd_FR_type"/>
</dbReference>
<evidence type="ECO:0000256" key="1">
    <source>
        <dbReference type="ARBA" id="ARBA00006401"/>
    </source>
</evidence>
<dbReference type="EC" id="1.14.12.17" evidence="2"/>
<keyword evidence="14" id="KW-1185">Reference proteome</keyword>
<dbReference type="EMBL" id="JACSPO010000001">
    <property type="protein sequence ID" value="MBD8060973.1"/>
    <property type="molecule type" value="Genomic_DNA"/>
</dbReference>
<organism evidence="13 14">
    <name type="scientific">Oceanitalea stevensii</name>
    <dbReference type="NCBI Taxonomy" id="2763072"/>
    <lineage>
        <taxon>Bacteria</taxon>
        <taxon>Bacillati</taxon>
        <taxon>Actinomycetota</taxon>
        <taxon>Actinomycetes</taxon>
        <taxon>Micrococcales</taxon>
        <taxon>Bogoriellaceae</taxon>
        <taxon>Georgenia</taxon>
    </lineage>
</organism>
<evidence type="ECO:0000313" key="14">
    <source>
        <dbReference type="Proteomes" id="UP000661894"/>
    </source>
</evidence>
<dbReference type="InterPro" id="IPR017938">
    <property type="entry name" value="Riboflavin_synthase-like_b-brl"/>
</dbReference>
<dbReference type="SUPFAM" id="SSF63380">
    <property type="entry name" value="Riboflavin synthase domain-like"/>
    <property type="match status" value="1"/>
</dbReference>
<dbReference type="PROSITE" id="PS51384">
    <property type="entry name" value="FAD_FR"/>
    <property type="match status" value="1"/>
</dbReference>
<evidence type="ECO:0000256" key="3">
    <source>
        <dbReference type="ARBA" id="ARBA00022617"/>
    </source>
</evidence>
<evidence type="ECO:0000256" key="6">
    <source>
        <dbReference type="ARBA" id="ARBA00023004"/>
    </source>
</evidence>
<evidence type="ECO:0000256" key="9">
    <source>
        <dbReference type="ARBA" id="ARBA00049433"/>
    </source>
</evidence>
<evidence type="ECO:0000256" key="10">
    <source>
        <dbReference type="RuleBase" id="RU000356"/>
    </source>
</evidence>
<dbReference type="Pfam" id="PF00042">
    <property type="entry name" value="Globin"/>
    <property type="match status" value="1"/>
</dbReference>
<keyword evidence="7" id="KW-0520">NAD</keyword>
<dbReference type="PRINTS" id="PR00410">
    <property type="entry name" value="PHEHYDRXLASE"/>
</dbReference>
<evidence type="ECO:0000256" key="5">
    <source>
        <dbReference type="ARBA" id="ARBA00022723"/>
    </source>
</evidence>
<accession>A0ABR8YYW1</accession>
<comment type="similarity">
    <text evidence="1">In the C-terminal section; belongs to the flavoprotein pyridine nucleotide cytochrome reductase family.</text>
</comment>
<dbReference type="PANTHER" id="PTHR43396:SF3">
    <property type="entry name" value="FLAVOHEMOPROTEIN"/>
    <property type="match status" value="1"/>
</dbReference>
<dbReference type="PANTHER" id="PTHR43396">
    <property type="entry name" value="FLAVOHEMOPROTEIN"/>
    <property type="match status" value="1"/>
</dbReference>
<dbReference type="Pfam" id="PF00175">
    <property type="entry name" value="NAD_binding_1"/>
    <property type="match status" value="1"/>
</dbReference>
<dbReference type="CDD" id="cd14782">
    <property type="entry name" value="FHb-globin_2"/>
    <property type="match status" value="1"/>
</dbReference>
<keyword evidence="5" id="KW-0479">Metal-binding</keyword>
<keyword evidence="3 10" id="KW-0349">Heme</keyword>
<dbReference type="Gene3D" id="3.40.50.80">
    <property type="entry name" value="Nucleotide-binding domain of ferredoxin-NADP reductase (FNR) module"/>
    <property type="match status" value="1"/>
</dbReference>
<name>A0ABR8YYW1_9MICO</name>
<keyword evidence="6" id="KW-0408">Iron</keyword>
<gene>
    <name evidence="13" type="ORF">H9624_01390</name>
</gene>
<comment type="catalytic activity">
    <reaction evidence="9">
        <text>2 nitric oxide + NADPH + 2 O2 = 2 nitrate + NADP(+) + H(+)</text>
        <dbReference type="Rhea" id="RHEA:19465"/>
        <dbReference type="ChEBI" id="CHEBI:15378"/>
        <dbReference type="ChEBI" id="CHEBI:15379"/>
        <dbReference type="ChEBI" id="CHEBI:16480"/>
        <dbReference type="ChEBI" id="CHEBI:17632"/>
        <dbReference type="ChEBI" id="CHEBI:57783"/>
        <dbReference type="ChEBI" id="CHEBI:58349"/>
        <dbReference type="EC" id="1.14.12.17"/>
    </reaction>
</comment>
<comment type="catalytic activity">
    <reaction evidence="8">
        <text>2 nitric oxide + NADH + 2 O2 = 2 nitrate + NAD(+) + H(+)</text>
        <dbReference type="Rhea" id="RHEA:19469"/>
        <dbReference type="ChEBI" id="CHEBI:15378"/>
        <dbReference type="ChEBI" id="CHEBI:15379"/>
        <dbReference type="ChEBI" id="CHEBI:16480"/>
        <dbReference type="ChEBI" id="CHEBI:17632"/>
        <dbReference type="ChEBI" id="CHEBI:57540"/>
        <dbReference type="ChEBI" id="CHEBI:57945"/>
        <dbReference type="EC" id="1.14.12.17"/>
    </reaction>
</comment>
<dbReference type="Gene3D" id="1.10.490.10">
    <property type="entry name" value="Globins"/>
    <property type="match status" value="1"/>
</dbReference>
<dbReference type="PROSITE" id="PS01033">
    <property type="entry name" value="GLOBIN"/>
    <property type="match status" value="1"/>
</dbReference>
<evidence type="ECO:0000256" key="2">
    <source>
        <dbReference type="ARBA" id="ARBA00012229"/>
    </source>
</evidence>
<feature type="domain" description="Globin" evidence="11">
    <location>
        <begin position="15"/>
        <end position="156"/>
    </location>
</feature>
<dbReference type="InterPro" id="IPR001433">
    <property type="entry name" value="OxRdtase_FAD/NAD-bd"/>
</dbReference>
<dbReference type="InterPro" id="IPR009050">
    <property type="entry name" value="Globin-like_sf"/>
</dbReference>
<evidence type="ECO:0000256" key="4">
    <source>
        <dbReference type="ARBA" id="ARBA00022621"/>
    </source>
</evidence>
<comment type="similarity">
    <text evidence="10">Belongs to the globin family.</text>
</comment>
<keyword evidence="4 10" id="KW-0561">Oxygen transport</keyword>
<dbReference type="InterPro" id="IPR039261">
    <property type="entry name" value="FNR_nucleotide-bd"/>
</dbReference>
<dbReference type="SUPFAM" id="SSF52343">
    <property type="entry name" value="Ferredoxin reductase-like, C-terminal NADP-linked domain"/>
    <property type="match status" value="1"/>
</dbReference>
<protein>
    <recommendedName>
        <fullName evidence="2">nitric oxide dioxygenase</fullName>
        <ecNumber evidence="2">1.14.12.17</ecNumber>
    </recommendedName>
</protein>